<feature type="transmembrane region" description="Helical" evidence="1">
    <location>
        <begin position="40"/>
        <end position="58"/>
    </location>
</feature>
<organism evidence="2 3">
    <name type="scientific">Nocardioides scoriae</name>
    <dbReference type="NCBI Taxonomy" id="642780"/>
    <lineage>
        <taxon>Bacteria</taxon>
        <taxon>Bacillati</taxon>
        <taxon>Actinomycetota</taxon>
        <taxon>Actinomycetes</taxon>
        <taxon>Propionibacteriales</taxon>
        <taxon>Nocardioidaceae</taxon>
        <taxon>Nocardioides</taxon>
    </lineage>
</organism>
<accession>A0A1H1QBR2</accession>
<keyword evidence="1" id="KW-1133">Transmembrane helix</keyword>
<keyword evidence="1" id="KW-0472">Membrane</keyword>
<feature type="transmembrane region" description="Helical" evidence="1">
    <location>
        <begin position="6"/>
        <end position="28"/>
    </location>
</feature>
<dbReference type="OrthoDB" id="9927307at2"/>
<protein>
    <recommendedName>
        <fullName evidence="4">Holin</fullName>
    </recommendedName>
</protein>
<keyword evidence="1" id="KW-0812">Transmembrane</keyword>
<evidence type="ECO:0008006" key="4">
    <source>
        <dbReference type="Google" id="ProtNLM"/>
    </source>
</evidence>
<sequence>MSSLAQSLVYLGGFLILMLTVLQGMRILKGGKFSSNFAKLFGLITLAVLATIIAVQGIPEEARTPLFTLFGTIAGYLAGSKTSAATVPDGAKINENGL</sequence>
<evidence type="ECO:0000313" key="3">
    <source>
        <dbReference type="Proteomes" id="UP000198859"/>
    </source>
</evidence>
<proteinExistence type="predicted"/>
<gene>
    <name evidence="2" type="ORF">SAMN04488570_1372</name>
</gene>
<evidence type="ECO:0000256" key="1">
    <source>
        <dbReference type="SAM" id="Phobius"/>
    </source>
</evidence>
<dbReference type="Proteomes" id="UP000198859">
    <property type="component" value="Chromosome I"/>
</dbReference>
<dbReference type="EMBL" id="LT629757">
    <property type="protein sequence ID" value="SDS20932.1"/>
    <property type="molecule type" value="Genomic_DNA"/>
</dbReference>
<dbReference type="RefSeq" id="WP_091727612.1">
    <property type="nucleotide sequence ID" value="NZ_LT629757.1"/>
</dbReference>
<keyword evidence="3" id="KW-1185">Reference proteome</keyword>
<name>A0A1H1QBR2_9ACTN</name>
<evidence type="ECO:0000313" key="2">
    <source>
        <dbReference type="EMBL" id="SDS20932.1"/>
    </source>
</evidence>
<dbReference type="AlphaFoldDB" id="A0A1H1QBR2"/>
<reference evidence="3" key="1">
    <citation type="submission" date="2016-10" db="EMBL/GenBank/DDBJ databases">
        <authorList>
            <person name="Varghese N."/>
            <person name="Submissions S."/>
        </authorList>
    </citation>
    <scope>NUCLEOTIDE SEQUENCE [LARGE SCALE GENOMIC DNA]</scope>
    <source>
        <strain evidence="3">DSM 22127</strain>
    </source>
</reference>